<name>A0A6J8BW28_MYTCO</name>
<evidence type="ECO:0008006" key="3">
    <source>
        <dbReference type="Google" id="ProtNLM"/>
    </source>
</evidence>
<proteinExistence type="predicted"/>
<accession>A0A6J8BW28</accession>
<dbReference type="EMBL" id="CACVKT020004056">
    <property type="protein sequence ID" value="CAC5387862.1"/>
    <property type="molecule type" value="Genomic_DNA"/>
</dbReference>
<dbReference type="Gene3D" id="3.60.10.10">
    <property type="entry name" value="Endonuclease/exonuclease/phosphatase"/>
    <property type="match status" value="1"/>
</dbReference>
<organism evidence="1 2">
    <name type="scientific">Mytilus coruscus</name>
    <name type="common">Sea mussel</name>
    <dbReference type="NCBI Taxonomy" id="42192"/>
    <lineage>
        <taxon>Eukaryota</taxon>
        <taxon>Metazoa</taxon>
        <taxon>Spiralia</taxon>
        <taxon>Lophotrochozoa</taxon>
        <taxon>Mollusca</taxon>
        <taxon>Bivalvia</taxon>
        <taxon>Autobranchia</taxon>
        <taxon>Pteriomorphia</taxon>
        <taxon>Mytilida</taxon>
        <taxon>Mytiloidea</taxon>
        <taxon>Mytilidae</taxon>
        <taxon>Mytilinae</taxon>
        <taxon>Mytilus</taxon>
    </lineage>
</organism>
<reference evidence="1 2" key="1">
    <citation type="submission" date="2020-06" db="EMBL/GenBank/DDBJ databases">
        <authorList>
            <person name="Li R."/>
            <person name="Bekaert M."/>
        </authorList>
    </citation>
    <scope>NUCLEOTIDE SEQUENCE [LARGE SCALE GENOMIC DNA]</scope>
    <source>
        <strain evidence="2">wild</strain>
    </source>
</reference>
<gene>
    <name evidence="1" type="ORF">MCOR_23143</name>
</gene>
<evidence type="ECO:0000313" key="2">
    <source>
        <dbReference type="Proteomes" id="UP000507470"/>
    </source>
</evidence>
<dbReference type="AlphaFoldDB" id="A0A6J8BW28"/>
<protein>
    <recommendedName>
        <fullName evidence="3">Endonuclease/exonuclease/phosphatase domain-containing protein</fullName>
    </recommendedName>
</protein>
<keyword evidence="2" id="KW-1185">Reference proteome</keyword>
<dbReference type="InterPro" id="IPR036691">
    <property type="entry name" value="Endo/exonu/phosph_ase_sf"/>
</dbReference>
<sequence length="292" mass="33342">MSHLNVAGLTRENCQLRSKILKSIECNIIAISETHLAGQDEINVTGYTWLGFNRTNIHRNAPKASGRVGILLSSWLLKYFNVSKIDNTFEGILGVKFENWSKDSEFILYSCYLPPENFSIGRDAQSFLAHLLTQIYMHSDCENILLVGDFNARIGSLSETLNQIDNIPKRITIDIGKAVVDFFCVPHDSVSNYDNFKVLQIQTIVDIHNLQPLIDERSKLPDHSVITYELKLTFTDLTDEAQPIDPLYNRPRYRLDRIPGDFMSSELRQLAIVNIIDPIERITETQENIDLI</sequence>
<evidence type="ECO:0000313" key="1">
    <source>
        <dbReference type="EMBL" id="CAC5387862.1"/>
    </source>
</evidence>
<dbReference type="OrthoDB" id="6092690at2759"/>
<dbReference type="Proteomes" id="UP000507470">
    <property type="component" value="Unassembled WGS sequence"/>
</dbReference>
<dbReference type="SUPFAM" id="SSF56219">
    <property type="entry name" value="DNase I-like"/>
    <property type="match status" value="1"/>
</dbReference>